<sequence>MFLQIEKGKKKGRRGRGGDDAHSVSVLADFSVRRLRPGTSLKPPKHRYGVYGASCGVRLVVVEGCMKGSLRLT</sequence>
<protein>
    <submittedName>
        <fullName evidence="2">Uncharacterized protein</fullName>
    </submittedName>
</protein>
<accession>A0A8J5YQJ1</accession>
<dbReference type="Proteomes" id="UP000701853">
    <property type="component" value="Chromosome 8"/>
</dbReference>
<dbReference type="AlphaFoldDB" id="A0A8J5YQJ1"/>
<reference evidence="2 3" key="1">
    <citation type="journal article" date="2021" name="bioRxiv">
        <title>The Gossypium anomalum genome as a resource for cotton improvement and evolutionary analysis of hybrid incompatibility.</title>
        <authorList>
            <person name="Grover C.E."/>
            <person name="Yuan D."/>
            <person name="Arick M.A."/>
            <person name="Miller E.R."/>
            <person name="Hu G."/>
            <person name="Peterson D.G."/>
            <person name="Wendel J.F."/>
            <person name="Udall J.A."/>
        </authorList>
    </citation>
    <scope>NUCLEOTIDE SEQUENCE [LARGE SCALE GENOMIC DNA]</scope>
    <source>
        <strain evidence="2">JFW-Udall</strain>
        <tissue evidence="2">Leaf</tissue>
    </source>
</reference>
<name>A0A8J5YQJ1_9ROSI</name>
<gene>
    <name evidence="2" type="ORF">CXB51_020391</name>
</gene>
<feature type="region of interest" description="Disordered" evidence="1">
    <location>
        <begin position="1"/>
        <end position="21"/>
    </location>
</feature>
<organism evidence="2 3">
    <name type="scientific">Gossypium anomalum</name>
    <dbReference type="NCBI Taxonomy" id="47600"/>
    <lineage>
        <taxon>Eukaryota</taxon>
        <taxon>Viridiplantae</taxon>
        <taxon>Streptophyta</taxon>
        <taxon>Embryophyta</taxon>
        <taxon>Tracheophyta</taxon>
        <taxon>Spermatophyta</taxon>
        <taxon>Magnoliopsida</taxon>
        <taxon>eudicotyledons</taxon>
        <taxon>Gunneridae</taxon>
        <taxon>Pentapetalae</taxon>
        <taxon>rosids</taxon>
        <taxon>malvids</taxon>
        <taxon>Malvales</taxon>
        <taxon>Malvaceae</taxon>
        <taxon>Malvoideae</taxon>
        <taxon>Gossypium</taxon>
    </lineage>
</organism>
<evidence type="ECO:0000256" key="1">
    <source>
        <dbReference type="SAM" id="MobiDB-lite"/>
    </source>
</evidence>
<comment type="caution">
    <text evidence="2">The sequence shown here is derived from an EMBL/GenBank/DDBJ whole genome shotgun (WGS) entry which is preliminary data.</text>
</comment>
<dbReference type="EMBL" id="JAHUZN010000008">
    <property type="protein sequence ID" value="KAG8486897.1"/>
    <property type="molecule type" value="Genomic_DNA"/>
</dbReference>
<proteinExistence type="predicted"/>
<evidence type="ECO:0000313" key="2">
    <source>
        <dbReference type="EMBL" id="KAG8486897.1"/>
    </source>
</evidence>
<keyword evidence="3" id="KW-1185">Reference proteome</keyword>
<evidence type="ECO:0000313" key="3">
    <source>
        <dbReference type="Proteomes" id="UP000701853"/>
    </source>
</evidence>